<sequence>MESEHERFERLREELQDMGLELRRAEGYEVRTGPIGWLRYDSLDHIDAFLP</sequence>
<keyword evidence="1" id="KW-0175">Coiled coil</keyword>
<proteinExistence type="predicted"/>
<gene>
    <name evidence="2" type="ORF">ACFQH9_02195</name>
</gene>
<protein>
    <submittedName>
        <fullName evidence="2">Uncharacterized protein</fullName>
    </submittedName>
</protein>
<evidence type="ECO:0000313" key="2">
    <source>
        <dbReference type="EMBL" id="MFC5947088.1"/>
    </source>
</evidence>
<feature type="coiled-coil region" evidence="1">
    <location>
        <begin position="1"/>
        <end position="28"/>
    </location>
</feature>
<dbReference type="RefSeq" id="WP_379563602.1">
    <property type="nucleotide sequence ID" value="NZ_JBHSQK010000005.1"/>
</dbReference>
<dbReference type="EMBL" id="JBHSQK010000005">
    <property type="protein sequence ID" value="MFC5947088.1"/>
    <property type="molecule type" value="Genomic_DNA"/>
</dbReference>
<accession>A0ABW1I2Q8</accession>
<name>A0ABW1I2Q8_9PSEU</name>
<reference evidence="3" key="1">
    <citation type="journal article" date="2019" name="Int. J. Syst. Evol. Microbiol.">
        <title>The Global Catalogue of Microorganisms (GCM) 10K type strain sequencing project: providing services to taxonomists for standard genome sequencing and annotation.</title>
        <authorList>
            <consortium name="The Broad Institute Genomics Platform"/>
            <consortium name="The Broad Institute Genome Sequencing Center for Infectious Disease"/>
            <person name="Wu L."/>
            <person name="Ma J."/>
        </authorList>
    </citation>
    <scope>NUCLEOTIDE SEQUENCE [LARGE SCALE GENOMIC DNA]</scope>
    <source>
        <strain evidence="3">CGMCC 4.7397</strain>
    </source>
</reference>
<evidence type="ECO:0000313" key="3">
    <source>
        <dbReference type="Proteomes" id="UP001596119"/>
    </source>
</evidence>
<organism evidence="2 3">
    <name type="scientific">Pseudonocardia lutea</name>
    <dbReference type="NCBI Taxonomy" id="2172015"/>
    <lineage>
        <taxon>Bacteria</taxon>
        <taxon>Bacillati</taxon>
        <taxon>Actinomycetota</taxon>
        <taxon>Actinomycetes</taxon>
        <taxon>Pseudonocardiales</taxon>
        <taxon>Pseudonocardiaceae</taxon>
        <taxon>Pseudonocardia</taxon>
    </lineage>
</organism>
<keyword evidence="3" id="KW-1185">Reference proteome</keyword>
<comment type="caution">
    <text evidence="2">The sequence shown here is derived from an EMBL/GenBank/DDBJ whole genome shotgun (WGS) entry which is preliminary data.</text>
</comment>
<dbReference type="Proteomes" id="UP001596119">
    <property type="component" value="Unassembled WGS sequence"/>
</dbReference>
<evidence type="ECO:0000256" key="1">
    <source>
        <dbReference type="SAM" id="Coils"/>
    </source>
</evidence>